<accession>A0A1H5AB31</accession>
<reference evidence="3" key="1">
    <citation type="submission" date="2016-10" db="EMBL/GenBank/DDBJ databases">
        <authorList>
            <person name="Varghese N."/>
            <person name="Submissions S."/>
        </authorList>
    </citation>
    <scope>NUCLEOTIDE SEQUENCE [LARGE SCALE GENOMIC DNA]</scope>
    <source>
        <strain evidence="3">DSM 44234</strain>
    </source>
</reference>
<dbReference type="OrthoDB" id="4774924at2"/>
<dbReference type="STRING" id="57704.SAMN04489793_4838"/>
<keyword evidence="3" id="KW-1185">Reference proteome</keyword>
<name>A0A1H5AB31_TSUTY</name>
<sequence length="165" mass="16686">MKKLLAGLACAALPLVAAAPAQAAPGAAGPTVTYSSVGPATAPEYHVEYVITVRGGVATAKVGGYGTADGTAKPARTETKRLDHAAQRALVQTAPSIPAPATGTPCPGASTSRLTYEMGRAAPRKTVAYSCAAGDRGDAAAISRYMAPVERLFTVLPSVTFTVTR</sequence>
<protein>
    <submittedName>
        <fullName evidence="2">Uncharacterized protein</fullName>
    </submittedName>
</protein>
<dbReference type="AlphaFoldDB" id="A0A1H5AB31"/>
<feature type="chain" id="PRO_5010336461" evidence="1">
    <location>
        <begin position="24"/>
        <end position="165"/>
    </location>
</feature>
<dbReference type="RefSeq" id="WP_068741456.1">
    <property type="nucleotide sequence ID" value="NZ_CBDRGN010000006.1"/>
</dbReference>
<dbReference type="EMBL" id="FNSA01000003">
    <property type="protein sequence ID" value="SED39452.1"/>
    <property type="molecule type" value="Genomic_DNA"/>
</dbReference>
<feature type="signal peptide" evidence="1">
    <location>
        <begin position="1"/>
        <end position="23"/>
    </location>
</feature>
<keyword evidence="1" id="KW-0732">Signal</keyword>
<proteinExistence type="predicted"/>
<evidence type="ECO:0000313" key="2">
    <source>
        <dbReference type="EMBL" id="SED39452.1"/>
    </source>
</evidence>
<gene>
    <name evidence="2" type="ORF">SAMN04489793_4838</name>
</gene>
<evidence type="ECO:0000313" key="3">
    <source>
        <dbReference type="Proteomes" id="UP000182241"/>
    </source>
</evidence>
<organism evidence="2 3">
    <name type="scientific">Tsukamurella tyrosinosolvens</name>
    <dbReference type="NCBI Taxonomy" id="57704"/>
    <lineage>
        <taxon>Bacteria</taxon>
        <taxon>Bacillati</taxon>
        <taxon>Actinomycetota</taxon>
        <taxon>Actinomycetes</taxon>
        <taxon>Mycobacteriales</taxon>
        <taxon>Tsukamurellaceae</taxon>
        <taxon>Tsukamurella</taxon>
    </lineage>
</organism>
<dbReference type="Proteomes" id="UP000182241">
    <property type="component" value="Unassembled WGS sequence"/>
</dbReference>
<evidence type="ECO:0000256" key="1">
    <source>
        <dbReference type="SAM" id="SignalP"/>
    </source>
</evidence>